<dbReference type="EMBL" id="MG601102">
    <property type="protein sequence ID" value="AWW13638.1"/>
    <property type="molecule type" value="Genomic_DNA"/>
</dbReference>
<gene>
    <name evidence="5" type="primary">ycf23</name>
</gene>
<comment type="similarity">
    <text evidence="2">Belongs to the ycf23 family.</text>
</comment>
<dbReference type="GO" id="GO:0009536">
    <property type="term" value="C:plastid"/>
    <property type="evidence" value="ECO:0007669"/>
    <property type="project" value="UniProtKB-SubCell"/>
</dbReference>
<geneLocation type="plastid" evidence="5"/>
<sequence length="245" mass="27026">MNNKVEKSLKQKTGIKVISGLNNFNQSNVLKIAKAAKRANCTFIDIAAAPKLVENVKKEISDLPICVSAIKPELFVDCVKVGADLIEIGNFDSLYNQGYKISFKDILYLVKKTRSLLPNTLLSVTIPYLLPLNMQLELAFRLETLKVDIIQTEGKLISSKYIDSNSKIENILPTLASTYLLANNVSLPIICASGLSLNTASIPFQLNASGIGIGTAISKLKSEEEMYEILNKIYLKVNNQILVKF</sequence>
<evidence type="ECO:0000256" key="2">
    <source>
        <dbReference type="ARBA" id="ARBA00009664"/>
    </source>
</evidence>
<protein>
    <recommendedName>
        <fullName evidence="3">Uncharacterized protein ycf23</fullName>
    </recommendedName>
</protein>
<dbReference type="Pfam" id="PF04481">
    <property type="entry name" value="DUF561"/>
    <property type="match status" value="1"/>
</dbReference>
<dbReference type="InterPro" id="IPR007570">
    <property type="entry name" value="Uncharacterised_Ycf23"/>
</dbReference>
<evidence type="ECO:0000256" key="4">
    <source>
        <dbReference type="ARBA" id="ARBA00022640"/>
    </source>
</evidence>
<dbReference type="PANTHER" id="PTHR36895">
    <property type="match status" value="1"/>
</dbReference>
<dbReference type="GeneID" id="37543637"/>
<accession>A0A2Z4HFU8</accession>
<evidence type="ECO:0000256" key="1">
    <source>
        <dbReference type="ARBA" id="ARBA00004474"/>
    </source>
</evidence>
<name>A0A2Z4HFU8_9EUKA</name>
<evidence type="ECO:0000313" key="5">
    <source>
        <dbReference type="EMBL" id="AWW13638.1"/>
    </source>
</evidence>
<reference evidence="5" key="1">
    <citation type="journal article" date="2018" name="Adv. Bot. Res.">
        <title>Chapter Four - Comparative Plastid Genomics of Glaucophytes species.</title>
        <authorList>
            <person name="Reyes-Prieto A."/>
            <person name="Russell S."/>
            <person name="Figueroa-Martinez F."/>
            <person name="Jackson C."/>
        </authorList>
    </citation>
    <scope>NUCLEOTIDE SEQUENCE</scope>
    <source>
        <strain evidence="5">NIES-764</strain>
    </source>
</reference>
<organism evidence="5">
    <name type="scientific">Cyanophora sudae</name>
    <dbReference type="NCBI Taxonomy" id="1522369"/>
    <lineage>
        <taxon>Eukaryota</taxon>
        <taxon>Glaucocystophyceae</taxon>
        <taxon>Cyanophorales</taxon>
        <taxon>Cyanophoraceae</taxon>
        <taxon>Cyanophora</taxon>
    </lineage>
</organism>
<dbReference type="PANTHER" id="PTHR36895:SF1">
    <property type="entry name" value="YCF23 PROTEIN"/>
    <property type="match status" value="1"/>
</dbReference>
<dbReference type="RefSeq" id="YP_009504477.1">
    <property type="nucleotide sequence ID" value="NC_038215.1"/>
</dbReference>
<dbReference type="AlphaFoldDB" id="A0A2Z4HFU8"/>
<proteinExistence type="inferred from homology"/>
<dbReference type="SUPFAM" id="SSF51569">
    <property type="entry name" value="Aldolase"/>
    <property type="match status" value="1"/>
</dbReference>
<keyword evidence="4 5" id="KW-0934">Plastid</keyword>
<comment type="subcellular location">
    <subcellularLocation>
        <location evidence="1">Plastid</location>
    </subcellularLocation>
</comment>
<evidence type="ECO:0000256" key="3">
    <source>
        <dbReference type="ARBA" id="ARBA00021523"/>
    </source>
</evidence>